<dbReference type="Proteomes" id="UP000619457">
    <property type="component" value="Unassembled WGS sequence"/>
</dbReference>
<evidence type="ECO:0000259" key="8">
    <source>
        <dbReference type="Pfam" id="PF08281"/>
    </source>
</evidence>
<dbReference type="InterPro" id="IPR039425">
    <property type="entry name" value="RNA_pol_sigma-70-like"/>
</dbReference>
<comment type="caution">
    <text evidence="9">The sequence shown here is derived from an EMBL/GenBank/DDBJ whole genome shotgun (WGS) entry which is preliminary data.</text>
</comment>
<dbReference type="GO" id="GO:0000428">
    <property type="term" value="C:DNA-directed RNA polymerase complex"/>
    <property type="evidence" value="ECO:0007669"/>
    <property type="project" value="UniProtKB-KW"/>
</dbReference>
<evidence type="ECO:0000256" key="4">
    <source>
        <dbReference type="ARBA" id="ARBA00023125"/>
    </source>
</evidence>
<dbReference type="InterPro" id="IPR013324">
    <property type="entry name" value="RNA_pol_sigma_r3/r4-like"/>
</dbReference>
<dbReference type="Gene3D" id="1.10.10.10">
    <property type="entry name" value="Winged helix-like DNA-binding domain superfamily/Winged helix DNA-binding domain"/>
    <property type="match status" value="1"/>
</dbReference>
<dbReference type="InterPro" id="IPR013249">
    <property type="entry name" value="RNA_pol_sigma70_r4_t2"/>
</dbReference>
<keyword evidence="5 6" id="KW-0804">Transcription</keyword>
<evidence type="ECO:0000256" key="5">
    <source>
        <dbReference type="ARBA" id="ARBA00023163"/>
    </source>
</evidence>
<dbReference type="PANTHER" id="PTHR43133:SF51">
    <property type="entry name" value="RNA POLYMERASE SIGMA FACTOR"/>
    <property type="match status" value="1"/>
</dbReference>
<comment type="similarity">
    <text evidence="1 6">Belongs to the sigma-70 factor family. ECF subfamily.</text>
</comment>
<dbReference type="InterPro" id="IPR007627">
    <property type="entry name" value="RNA_pol_sigma70_r2"/>
</dbReference>
<keyword evidence="9" id="KW-0240">DNA-directed RNA polymerase</keyword>
<dbReference type="RefSeq" id="WP_018474541.1">
    <property type="nucleotide sequence ID" value="NZ_BMWX01000001.1"/>
</dbReference>
<evidence type="ECO:0000259" key="7">
    <source>
        <dbReference type="Pfam" id="PF04542"/>
    </source>
</evidence>
<dbReference type="SUPFAM" id="SSF88946">
    <property type="entry name" value="Sigma2 domain of RNA polymerase sigma factors"/>
    <property type="match status" value="1"/>
</dbReference>
<dbReference type="GO" id="GO:0016987">
    <property type="term" value="F:sigma factor activity"/>
    <property type="evidence" value="ECO:0007669"/>
    <property type="project" value="UniProtKB-KW"/>
</dbReference>
<dbReference type="NCBIfam" id="TIGR02937">
    <property type="entry name" value="sigma70-ECF"/>
    <property type="match status" value="1"/>
</dbReference>
<dbReference type="AlphaFoldDB" id="A0A918PKI5"/>
<dbReference type="Gene3D" id="1.10.1740.10">
    <property type="match status" value="1"/>
</dbReference>
<evidence type="ECO:0000256" key="2">
    <source>
        <dbReference type="ARBA" id="ARBA00023015"/>
    </source>
</evidence>
<keyword evidence="4 6" id="KW-0238">DNA-binding</keyword>
<evidence type="ECO:0000256" key="6">
    <source>
        <dbReference type="RuleBase" id="RU000716"/>
    </source>
</evidence>
<proteinExistence type="inferred from homology"/>
<dbReference type="InterPro" id="IPR036388">
    <property type="entry name" value="WH-like_DNA-bd_sf"/>
</dbReference>
<dbReference type="EMBL" id="BMWX01000001">
    <property type="protein sequence ID" value="GGZ13995.1"/>
    <property type="molecule type" value="Genomic_DNA"/>
</dbReference>
<protein>
    <recommendedName>
        <fullName evidence="6">RNA polymerase sigma factor</fullName>
    </recommendedName>
</protein>
<dbReference type="PANTHER" id="PTHR43133">
    <property type="entry name" value="RNA POLYMERASE ECF-TYPE SIGMA FACTO"/>
    <property type="match status" value="1"/>
</dbReference>
<evidence type="ECO:0000256" key="3">
    <source>
        <dbReference type="ARBA" id="ARBA00023082"/>
    </source>
</evidence>
<reference evidence="9" key="2">
    <citation type="submission" date="2020-09" db="EMBL/GenBank/DDBJ databases">
        <authorList>
            <person name="Sun Q."/>
            <person name="Kim S."/>
        </authorList>
    </citation>
    <scope>NUCLEOTIDE SEQUENCE</scope>
    <source>
        <strain evidence="9">KCTC 12368</strain>
    </source>
</reference>
<organism evidence="9 10">
    <name type="scientific">Echinicola pacifica</name>
    <dbReference type="NCBI Taxonomy" id="346377"/>
    <lineage>
        <taxon>Bacteria</taxon>
        <taxon>Pseudomonadati</taxon>
        <taxon>Bacteroidota</taxon>
        <taxon>Cytophagia</taxon>
        <taxon>Cytophagales</taxon>
        <taxon>Cyclobacteriaceae</taxon>
        <taxon>Echinicola</taxon>
    </lineage>
</organism>
<sequence length="183" mass="21530">MSKFEDQEILALIRDPNTLEQGYKVLMEQYQRRIYGVIRKMLIIHEDADDVTQNTFIKAFRYIKNFKGDSSLFTWLYRIATNESLTHLERKKKRFLIPIEDHHQKMQSYLDESPLIDGDEISIRLQKILLTLPAKQRLVFNLKYFEELSYDEIKEITGTSVGALKASYHHASKKIEAEIMAAD</sequence>
<keyword evidence="3 6" id="KW-0731">Sigma factor</keyword>
<dbReference type="PROSITE" id="PS01063">
    <property type="entry name" value="SIGMA70_ECF"/>
    <property type="match status" value="1"/>
</dbReference>
<keyword evidence="2 6" id="KW-0805">Transcription regulation</keyword>
<dbReference type="GO" id="GO:0006352">
    <property type="term" value="P:DNA-templated transcription initiation"/>
    <property type="evidence" value="ECO:0007669"/>
    <property type="project" value="InterPro"/>
</dbReference>
<evidence type="ECO:0000313" key="10">
    <source>
        <dbReference type="Proteomes" id="UP000619457"/>
    </source>
</evidence>
<evidence type="ECO:0000313" key="9">
    <source>
        <dbReference type="EMBL" id="GGZ13995.1"/>
    </source>
</evidence>
<dbReference type="SUPFAM" id="SSF88659">
    <property type="entry name" value="Sigma3 and sigma4 domains of RNA polymerase sigma factors"/>
    <property type="match status" value="1"/>
</dbReference>
<dbReference type="Pfam" id="PF04542">
    <property type="entry name" value="Sigma70_r2"/>
    <property type="match status" value="1"/>
</dbReference>
<dbReference type="GO" id="GO:0003677">
    <property type="term" value="F:DNA binding"/>
    <property type="evidence" value="ECO:0007669"/>
    <property type="project" value="UniProtKB-KW"/>
</dbReference>
<gene>
    <name evidence="9" type="ORF">GCM10007049_02300</name>
</gene>
<name>A0A918PKI5_9BACT</name>
<feature type="domain" description="RNA polymerase sigma-70 region 2" evidence="7">
    <location>
        <begin position="26"/>
        <end position="93"/>
    </location>
</feature>
<reference evidence="9" key="1">
    <citation type="journal article" date="2014" name="Int. J. Syst. Evol. Microbiol.">
        <title>Complete genome sequence of Corynebacterium casei LMG S-19264T (=DSM 44701T), isolated from a smear-ripened cheese.</title>
        <authorList>
            <consortium name="US DOE Joint Genome Institute (JGI-PGF)"/>
            <person name="Walter F."/>
            <person name="Albersmeier A."/>
            <person name="Kalinowski J."/>
            <person name="Ruckert C."/>
        </authorList>
    </citation>
    <scope>NUCLEOTIDE SEQUENCE</scope>
    <source>
        <strain evidence="9">KCTC 12368</strain>
    </source>
</reference>
<dbReference type="CDD" id="cd06171">
    <property type="entry name" value="Sigma70_r4"/>
    <property type="match status" value="1"/>
</dbReference>
<dbReference type="InterPro" id="IPR013325">
    <property type="entry name" value="RNA_pol_sigma_r2"/>
</dbReference>
<dbReference type="Pfam" id="PF08281">
    <property type="entry name" value="Sigma70_r4_2"/>
    <property type="match status" value="1"/>
</dbReference>
<feature type="domain" description="RNA polymerase sigma factor 70 region 4 type 2" evidence="8">
    <location>
        <begin position="124"/>
        <end position="175"/>
    </location>
</feature>
<dbReference type="InterPro" id="IPR000838">
    <property type="entry name" value="RNA_pol_sigma70_ECF_CS"/>
</dbReference>
<evidence type="ECO:0000256" key="1">
    <source>
        <dbReference type="ARBA" id="ARBA00010641"/>
    </source>
</evidence>
<keyword evidence="10" id="KW-1185">Reference proteome</keyword>
<dbReference type="InterPro" id="IPR014284">
    <property type="entry name" value="RNA_pol_sigma-70_dom"/>
</dbReference>
<accession>A0A918PKI5</accession>